<keyword evidence="1" id="KW-0472">Membrane</keyword>
<evidence type="ECO:0000256" key="1">
    <source>
        <dbReference type="SAM" id="Phobius"/>
    </source>
</evidence>
<comment type="caution">
    <text evidence="2">The sequence shown here is derived from an EMBL/GenBank/DDBJ whole genome shotgun (WGS) entry which is preliminary data.</text>
</comment>
<dbReference type="AlphaFoldDB" id="A0A9Q4CCY4"/>
<evidence type="ECO:0000313" key="3">
    <source>
        <dbReference type="Proteomes" id="UP001070238"/>
    </source>
</evidence>
<dbReference type="Proteomes" id="UP001070238">
    <property type="component" value="Unassembled WGS sequence"/>
</dbReference>
<feature type="transmembrane region" description="Helical" evidence="1">
    <location>
        <begin position="126"/>
        <end position="146"/>
    </location>
</feature>
<reference evidence="2" key="1">
    <citation type="submission" date="2022-11" db="EMBL/GenBank/DDBJ databases">
        <title>Corynebacterium sp. isolated from Penguins.</title>
        <authorList>
            <person name="Sedlar K."/>
            <person name="Svec P."/>
        </authorList>
    </citation>
    <scope>NUCLEOTIDE SEQUENCE</scope>
    <source>
        <strain evidence="2">P5875</strain>
    </source>
</reference>
<organism evidence="2 3">
    <name type="scientific">Corynebacterium antarcticum</name>
    <dbReference type="NCBI Taxonomy" id="2800405"/>
    <lineage>
        <taxon>Bacteria</taxon>
        <taxon>Bacillati</taxon>
        <taxon>Actinomycetota</taxon>
        <taxon>Actinomycetes</taxon>
        <taxon>Mycobacteriales</taxon>
        <taxon>Corynebacteriaceae</taxon>
        <taxon>Corynebacterium</taxon>
    </lineage>
</organism>
<dbReference type="EMBL" id="JAPMKX010000003">
    <property type="protein sequence ID" value="MCX7538491.1"/>
    <property type="molecule type" value="Genomic_DNA"/>
</dbReference>
<gene>
    <name evidence="2" type="ORF">OS123_08060</name>
</gene>
<keyword evidence="1" id="KW-0812">Transmembrane</keyword>
<sequence length="156" mass="16674">MILPTAIGIAIIAREMKKREKRSELRSIIGPAFTSYLLGIITATLWLSWNDYHSISDTFQTRPPAEVPIWQVVACGITLAICSASLSKYRASRKGEAILFSLLLASGLSTVMSFGVSFGVGSQEGVGVIFSFMGALLVSAVFGLIAQATVKSDSPK</sequence>
<dbReference type="RefSeq" id="WP_267169531.1">
    <property type="nucleotide sequence ID" value="NZ_JAPMKX010000003.1"/>
</dbReference>
<feature type="transmembrane region" description="Helical" evidence="1">
    <location>
        <begin position="28"/>
        <end position="49"/>
    </location>
</feature>
<keyword evidence="1" id="KW-1133">Transmembrane helix</keyword>
<feature type="transmembrane region" description="Helical" evidence="1">
    <location>
        <begin position="98"/>
        <end position="120"/>
    </location>
</feature>
<name>A0A9Q4CCY4_9CORY</name>
<protein>
    <submittedName>
        <fullName evidence="2">Uncharacterized protein</fullName>
    </submittedName>
</protein>
<proteinExistence type="predicted"/>
<feature type="transmembrane region" description="Helical" evidence="1">
    <location>
        <begin position="69"/>
        <end position="86"/>
    </location>
</feature>
<evidence type="ECO:0000313" key="2">
    <source>
        <dbReference type="EMBL" id="MCX7538491.1"/>
    </source>
</evidence>
<accession>A0A9Q4CCY4</accession>